<evidence type="ECO:0000313" key="2">
    <source>
        <dbReference type="Proteomes" id="UP000002640"/>
    </source>
</evidence>
<evidence type="ECO:0008006" key="3">
    <source>
        <dbReference type="Google" id="ProtNLM"/>
    </source>
</evidence>
<dbReference type="AlphaFoldDB" id="G4YYG2"/>
<evidence type="ECO:0000313" key="1">
    <source>
        <dbReference type="EMBL" id="EGZ24549.1"/>
    </source>
</evidence>
<dbReference type="EMBL" id="JH159152">
    <property type="protein sequence ID" value="EGZ24549.1"/>
    <property type="molecule type" value="Genomic_DNA"/>
</dbReference>
<protein>
    <recommendedName>
        <fullName evidence="3">DDE Tnp4 domain-containing protein</fullName>
    </recommendedName>
</protein>
<dbReference type="Proteomes" id="UP000002640">
    <property type="component" value="Unassembled WGS sequence"/>
</dbReference>
<accession>G4YYG2</accession>
<gene>
    <name evidence="1" type="ORF">PHYSODRAFT_483163</name>
</gene>
<name>G4YYG2_PHYSP</name>
<feature type="non-terminal residue" evidence="1">
    <location>
        <position position="1"/>
    </location>
</feature>
<dbReference type="GeneID" id="20655588"/>
<dbReference type="InParanoid" id="G4YYG2"/>
<dbReference type="KEGG" id="psoj:PHYSODRAFT_483163"/>
<dbReference type="RefSeq" id="XP_009519837.1">
    <property type="nucleotide sequence ID" value="XM_009521542.1"/>
</dbReference>
<reference evidence="1 2" key="1">
    <citation type="journal article" date="2006" name="Science">
        <title>Phytophthora genome sequences uncover evolutionary origins and mechanisms of pathogenesis.</title>
        <authorList>
            <person name="Tyler B.M."/>
            <person name="Tripathy S."/>
            <person name="Zhang X."/>
            <person name="Dehal P."/>
            <person name="Jiang R.H."/>
            <person name="Aerts A."/>
            <person name="Arredondo F.D."/>
            <person name="Baxter L."/>
            <person name="Bensasson D."/>
            <person name="Beynon J.L."/>
            <person name="Chapman J."/>
            <person name="Damasceno C.M."/>
            <person name="Dorrance A.E."/>
            <person name="Dou D."/>
            <person name="Dickerman A.W."/>
            <person name="Dubchak I.L."/>
            <person name="Garbelotto M."/>
            <person name="Gijzen M."/>
            <person name="Gordon S.G."/>
            <person name="Govers F."/>
            <person name="Grunwald N.J."/>
            <person name="Huang W."/>
            <person name="Ivors K.L."/>
            <person name="Jones R.W."/>
            <person name="Kamoun S."/>
            <person name="Krampis K."/>
            <person name="Lamour K.H."/>
            <person name="Lee M.K."/>
            <person name="McDonald W.H."/>
            <person name="Medina M."/>
            <person name="Meijer H.J."/>
            <person name="Nordberg E.K."/>
            <person name="Maclean D.J."/>
            <person name="Ospina-Giraldo M.D."/>
            <person name="Morris P.F."/>
            <person name="Phuntumart V."/>
            <person name="Putnam N.H."/>
            <person name="Rash S."/>
            <person name="Rose J.K."/>
            <person name="Sakihama Y."/>
            <person name="Salamov A.A."/>
            <person name="Savidor A."/>
            <person name="Scheuring C.F."/>
            <person name="Smith B.M."/>
            <person name="Sobral B.W."/>
            <person name="Terry A."/>
            <person name="Torto-Alalibo T.A."/>
            <person name="Win J."/>
            <person name="Xu Z."/>
            <person name="Zhang H."/>
            <person name="Grigoriev I.V."/>
            <person name="Rokhsar D.S."/>
            <person name="Boore J.L."/>
        </authorList>
    </citation>
    <scope>NUCLEOTIDE SEQUENCE [LARGE SCALE GENOMIC DNA]</scope>
    <source>
        <strain evidence="1 2">P6497</strain>
    </source>
</reference>
<sequence length="52" mass="6256">HARTQNVVERIICILKRRFVVLHLCADFELTNSKAVIFALMCVHNFLRRFRR</sequence>
<organism evidence="1 2">
    <name type="scientific">Phytophthora sojae (strain P6497)</name>
    <name type="common">Soybean stem and root rot agent</name>
    <name type="synonym">Phytophthora megasperma f. sp. glycines</name>
    <dbReference type="NCBI Taxonomy" id="1094619"/>
    <lineage>
        <taxon>Eukaryota</taxon>
        <taxon>Sar</taxon>
        <taxon>Stramenopiles</taxon>
        <taxon>Oomycota</taxon>
        <taxon>Peronosporomycetes</taxon>
        <taxon>Peronosporales</taxon>
        <taxon>Peronosporaceae</taxon>
        <taxon>Phytophthora</taxon>
    </lineage>
</organism>
<keyword evidence="2" id="KW-1185">Reference proteome</keyword>
<proteinExistence type="predicted"/>